<evidence type="ECO:0000256" key="6">
    <source>
        <dbReference type="ARBA" id="ARBA00022842"/>
    </source>
</evidence>
<dbReference type="Gene3D" id="3.40.1190.10">
    <property type="entry name" value="Mur-like, catalytic domain"/>
    <property type="match status" value="1"/>
</dbReference>
<comment type="similarity">
    <text evidence="1">Belongs to the folylpolyglutamate synthase family.</text>
</comment>
<evidence type="ECO:0000256" key="5">
    <source>
        <dbReference type="ARBA" id="ARBA00022840"/>
    </source>
</evidence>
<keyword evidence="2" id="KW-0436">Ligase</keyword>
<dbReference type="GO" id="GO:0008841">
    <property type="term" value="F:dihydrofolate synthase activity"/>
    <property type="evidence" value="ECO:0007669"/>
    <property type="project" value="TreeGrafter"/>
</dbReference>
<name>A0A6J5Z9K7_9ZZZZ</name>
<evidence type="ECO:0000259" key="7">
    <source>
        <dbReference type="Pfam" id="PF02875"/>
    </source>
</evidence>
<dbReference type="SUPFAM" id="SSF53623">
    <property type="entry name" value="MurD-like peptide ligases, catalytic domain"/>
    <property type="match status" value="1"/>
</dbReference>
<dbReference type="InterPro" id="IPR036565">
    <property type="entry name" value="Mur-like_cat_sf"/>
</dbReference>
<keyword evidence="5" id="KW-0067">ATP-binding</keyword>
<dbReference type="SUPFAM" id="SSF53244">
    <property type="entry name" value="MurD-like peptide ligases, peptide-binding domain"/>
    <property type="match status" value="1"/>
</dbReference>
<gene>
    <name evidence="8" type="ORF">UFOPK3547_00437</name>
</gene>
<proteinExistence type="inferred from homology"/>
<keyword evidence="4" id="KW-0547">Nucleotide-binding</keyword>
<dbReference type="Pfam" id="PF02875">
    <property type="entry name" value="Mur_ligase_C"/>
    <property type="match status" value="1"/>
</dbReference>
<dbReference type="InterPro" id="IPR001645">
    <property type="entry name" value="Folylpolyglutamate_synth"/>
</dbReference>
<dbReference type="PANTHER" id="PTHR11136:SF0">
    <property type="entry name" value="DIHYDROFOLATE SYNTHETASE-RELATED"/>
    <property type="match status" value="1"/>
</dbReference>
<dbReference type="GO" id="GO:0005524">
    <property type="term" value="F:ATP binding"/>
    <property type="evidence" value="ECO:0007669"/>
    <property type="project" value="UniProtKB-KW"/>
</dbReference>
<dbReference type="InterPro" id="IPR004101">
    <property type="entry name" value="Mur_ligase_C"/>
</dbReference>
<dbReference type="Gene3D" id="3.90.190.20">
    <property type="entry name" value="Mur ligase, C-terminal domain"/>
    <property type="match status" value="1"/>
</dbReference>
<evidence type="ECO:0000256" key="4">
    <source>
        <dbReference type="ARBA" id="ARBA00022741"/>
    </source>
</evidence>
<reference evidence="8" key="1">
    <citation type="submission" date="2020-05" db="EMBL/GenBank/DDBJ databases">
        <authorList>
            <person name="Chiriac C."/>
            <person name="Salcher M."/>
            <person name="Ghai R."/>
            <person name="Kavagutti S V."/>
        </authorList>
    </citation>
    <scope>NUCLEOTIDE SEQUENCE</scope>
</reference>
<dbReference type="GO" id="GO:0005737">
    <property type="term" value="C:cytoplasm"/>
    <property type="evidence" value="ECO:0007669"/>
    <property type="project" value="TreeGrafter"/>
</dbReference>
<accession>A0A6J5Z9K7</accession>
<evidence type="ECO:0000256" key="2">
    <source>
        <dbReference type="ARBA" id="ARBA00022598"/>
    </source>
</evidence>
<dbReference type="PANTHER" id="PTHR11136">
    <property type="entry name" value="FOLYLPOLYGLUTAMATE SYNTHASE-RELATED"/>
    <property type="match status" value="1"/>
</dbReference>
<dbReference type="InterPro" id="IPR036615">
    <property type="entry name" value="Mur_ligase_C_dom_sf"/>
</dbReference>
<protein>
    <submittedName>
        <fullName evidence="8">Unannotated protein</fullName>
    </submittedName>
</protein>
<evidence type="ECO:0000256" key="3">
    <source>
        <dbReference type="ARBA" id="ARBA00022723"/>
    </source>
</evidence>
<feature type="domain" description="Mur ligase C-terminal" evidence="7">
    <location>
        <begin position="283"/>
        <end position="403"/>
    </location>
</feature>
<organism evidence="8">
    <name type="scientific">freshwater metagenome</name>
    <dbReference type="NCBI Taxonomy" id="449393"/>
    <lineage>
        <taxon>unclassified sequences</taxon>
        <taxon>metagenomes</taxon>
        <taxon>ecological metagenomes</taxon>
    </lineage>
</organism>
<dbReference type="GO" id="GO:0046872">
    <property type="term" value="F:metal ion binding"/>
    <property type="evidence" value="ECO:0007669"/>
    <property type="project" value="UniProtKB-KW"/>
</dbReference>
<dbReference type="AlphaFoldDB" id="A0A6J5Z9K7"/>
<dbReference type="InterPro" id="IPR018109">
    <property type="entry name" value="Folylpolyglutamate_synth_CS"/>
</dbReference>
<dbReference type="NCBIfam" id="TIGR01499">
    <property type="entry name" value="folC"/>
    <property type="match status" value="1"/>
</dbReference>
<sequence length="422" mass="43034">MSEGAQRPEAWTLEEAESWILSLEQFGISFGLERISALLAQLGSPEKRGPAVHVVGSNGKSSVTRMIAAIVGAHGLSTGAYLSPHFVSFTERILIDGAPCADGAFASAARRVCAAAADLQTRDPSGGSVTQFEALTAAAFLVFDQAAVQVSVVEAGLGGRLDASNVIDSAVQVLTSTSLEHTELLGSTLAEIAREKLDVVRPGGTLVVANDLDHEVLAVAAARCEEQGARLVVAGSDAPAELAVGGRFQRRNFALAAAAAHALLGSLDAAAVSQAAREVTVPGRYQLVSSDPTTIFDGAHNAEGARALAASVAADSAGREVTGCVSVLADKDAEAVIRELAACSDSLVFTRCTNPRALAPSQLAAICRSVGGPPSVVVDAPHAALEDARRSAGSGGFVFAAGSLYLIADLMRAPNSKGGSTL</sequence>
<keyword evidence="6" id="KW-0460">Magnesium</keyword>
<dbReference type="EMBL" id="CAESAN010000025">
    <property type="protein sequence ID" value="CAB4339341.1"/>
    <property type="molecule type" value="Genomic_DNA"/>
</dbReference>
<keyword evidence="3" id="KW-0479">Metal-binding</keyword>
<evidence type="ECO:0000313" key="8">
    <source>
        <dbReference type="EMBL" id="CAB4339341.1"/>
    </source>
</evidence>
<dbReference type="PROSITE" id="PS01012">
    <property type="entry name" value="FOLYLPOLYGLU_SYNT_2"/>
    <property type="match status" value="1"/>
</dbReference>
<dbReference type="GO" id="GO:0004326">
    <property type="term" value="F:tetrahydrofolylpolyglutamate synthase activity"/>
    <property type="evidence" value="ECO:0007669"/>
    <property type="project" value="InterPro"/>
</dbReference>
<dbReference type="PIRSF" id="PIRSF001563">
    <property type="entry name" value="Folylpolyglu_synth"/>
    <property type="match status" value="1"/>
</dbReference>
<evidence type="ECO:0000256" key="1">
    <source>
        <dbReference type="ARBA" id="ARBA00008276"/>
    </source>
</evidence>